<keyword evidence="12" id="KW-1185">Reference proteome</keyword>
<keyword evidence="5" id="KW-0819">tRNA processing</keyword>
<evidence type="ECO:0000256" key="3">
    <source>
        <dbReference type="ARBA" id="ARBA00019010"/>
    </source>
</evidence>
<dbReference type="PANTHER" id="PTHR33540:SF2">
    <property type="entry name" value="TRNA THREONYLCARBAMOYLADENOSINE BIOSYNTHESIS PROTEIN TSAE"/>
    <property type="match status" value="1"/>
</dbReference>
<dbReference type="InterPro" id="IPR027417">
    <property type="entry name" value="P-loop_NTPase"/>
</dbReference>
<comment type="similarity">
    <text evidence="2">Belongs to the TsaE family.</text>
</comment>
<evidence type="ECO:0000313" key="12">
    <source>
        <dbReference type="Proteomes" id="UP001152599"/>
    </source>
</evidence>
<keyword evidence="4" id="KW-0963">Cytoplasm</keyword>
<evidence type="ECO:0000256" key="8">
    <source>
        <dbReference type="ARBA" id="ARBA00022840"/>
    </source>
</evidence>
<evidence type="ECO:0000256" key="5">
    <source>
        <dbReference type="ARBA" id="ARBA00022694"/>
    </source>
</evidence>
<dbReference type="Gene3D" id="3.40.50.300">
    <property type="entry name" value="P-loop containing nucleotide triphosphate hydrolases"/>
    <property type="match status" value="1"/>
</dbReference>
<keyword evidence="6" id="KW-0479">Metal-binding</keyword>
<dbReference type="EMBL" id="JANCMU010000001">
    <property type="protein sequence ID" value="MDG4945252.1"/>
    <property type="molecule type" value="Genomic_DNA"/>
</dbReference>
<keyword evidence="8" id="KW-0067">ATP-binding</keyword>
<evidence type="ECO:0000256" key="2">
    <source>
        <dbReference type="ARBA" id="ARBA00007599"/>
    </source>
</evidence>
<gene>
    <name evidence="11" type="primary">tsaE</name>
    <name evidence="11" type="ORF">NMK71_02400</name>
</gene>
<dbReference type="RefSeq" id="WP_304416709.1">
    <property type="nucleotide sequence ID" value="NZ_JANAIE010000003.1"/>
</dbReference>
<dbReference type="InterPro" id="IPR003442">
    <property type="entry name" value="T6A_TsaE"/>
</dbReference>
<evidence type="ECO:0000256" key="1">
    <source>
        <dbReference type="ARBA" id="ARBA00004496"/>
    </source>
</evidence>
<organism evidence="11 12">
    <name type="scientific">Profundicola chukchiensis</name>
    <dbReference type="NCBI Taxonomy" id="2961959"/>
    <lineage>
        <taxon>Bacteria</taxon>
        <taxon>Pseudomonadati</taxon>
        <taxon>Bacteroidota</taxon>
        <taxon>Flavobacteriia</taxon>
        <taxon>Flavobacteriales</taxon>
        <taxon>Weeksellaceae</taxon>
        <taxon>Profundicola</taxon>
    </lineage>
</organism>
<comment type="subcellular location">
    <subcellularLocation>
        <location evidence="1">Cytoplasm</location>
    </subcellularLocation>
</comment>
<keyword evidence="9" id="KW-0460">Magnesium</keyword>
<protein>
    <recommendedName>
        <fullName evidence="3">tRNA threonylcarbamoyladenosine biosynthesis protein TsaE</fullName>
    </recommendedName>
    <alternativeName>
        <fullName evidence="10">t(6)A37 threonylcarbamoyladenosine biosynthesis protein TsaE</fullName>
    </alternativeName>
</protein>
<evidence type="ECO:0000256" key="10">
    <source>
        <dbReference type="ARBA" id="ARBA00032441"/>
    </source>
</evidence>
<sequence>MKINYLCEMTFVSHDLIDLPKIVADILPQIEHDVILFRGEMGAGKTTLIKEFLIQLGSEDIVSSPTYALVNEYETPKGSVYHFDFYRINDEDEAYDMGWEEYAYSGNLCLVEWPERIESLIPENYHTLEIINKDNVRTISFK</sequence>
<evidence type="ECO:0000256" key="4">
    <source>
        <dbReference type="ARBA" id="ARBA00022490"/>
    </source>
</evidence>
<dbReference type="GO" id="GO:0005737">
    <property type="term" value="C:cytoplasm"/>
    <property type="evidence" value="ECO:0007669"/>
    <property type="project" value="UniProtKB-SubCell"/>
</dbReference>
<dbReference type="Proteomes" id="UP001152599">
    <property type="component" value="Unassembled WGS sequence"/>
</dbReference>
<comment type="caution">
    <text evidence="11">The sequence shown here is derived from an EMBL/GenBank/DDBJ whole genome shotgun (WGS) entry which is preliminary data.</text>
</comment>
<proteinExistence type="inferred from homology"/>
<keyword evidence="7" id="KW-0547">Nucleotide-binding</keyword>
<accession>A0A9X4RVY6</accession>
<name>A0A9X4RVY6_9FLAO</name>
<evidence type="ECO:0000256" key="7">
    <source>
        <dbReference type="ARBA" id="ARBA00022741"/>
    </source>
</evidence>
<evidence type="ECO:0000256" key="6">
    <source>
        <dbReference type="ARBA" id="ARBA00022723"/>
    </source>
</evidence>
<dbReference type="AlphaFoldDB" id="A0A9X4RVY6"/>
<evidence type="ECO:0000256" key="9">
    <source>
        <dbReference type="ARBA" id="ARBA00022842"/>
    </source>
</evidence>
<dbReference type="NCBIfam" id="TIGR00150">
    <property type="entry name" value="T6A_YjeE"/>
    <property type="match status" value="1"/>
</dbReference>
<dbReference type="GO" id="GO:0002949">
    <property type="term" value="P:tRNA threonylcarbamoyladenosine modification"/>
    <property type="evidence" value="ECO:0007669"/>
    <property type="project" value="InterPro"/>
</dbReference>
<dbReference type="PANTHER" id="PTHR33540">
    <property type="entry name" value="TRNA THREONYLCARBAMOYLADENOSINE BIOSYNTHESIS PROTEIN TSAE"/>
    <property type="match status" value="1"/>
</dbReference>
<dbReference type="Pfam" id="PF02367">
    <property type="entry name" value="TsaE"/>
    <property type="match status" value="1"/>
</dbReference>
<dbReference type="GO" id="GO:0005524">
    <property type="term" value="F:ATP binding"/>
    <property type="evidence" value="ECO:0007669"/>
    <property type="project" value="UniProtKB-KW"/>
</dbReference>
<dbReference type="SUPFAM" id="SSF52540">
    <property type="entry name" value="P-loop containing nucleoside triphosphate hydrolases"/>
    <property type="match status" value="1"/>
</dbReference>
<reference evidence="11" key="1">
    <citation type="submission" date="2022-07" db="EMBL/GenBank/DDBJ databases">
        <title>Description and genome-wide analysis of Profundicola chukchiensis gen. nov., sp. nov., marine bacteria isolated from bottom sediments of the Chukchi Sea.</title>
        <authorList>
            <person name="Romanenko L."/>
            <person name="Otstavnykh N."/>
            <person name="Kurilenko V."/>
            <person name="Eremeev V."/>
            <person name="Velansky P."/>
            <person name="Mikhailov V."/>
            <person name="Isaeva M."/>
        </authorList>
    </citation>
    <scope>NUCLEOTIDE SEQUENCE</scope>
    <source>
        <strain evidence="11">KMM 9713</strain>
    </source>
</reference>
<evidence type="ECO:0000313" key="11">
    <source>
        <dbReference type="EMBL" id="MDG4945252.1"/>
    </source>
</evidence>
<dbReference type="GO" id="GO:0046872">
    <property type="term" value="F:metal ion binding"/>
    <property type="evidence" value="ECO:0007669"/>
    <property type="project" value="UniProtKB-KW"/>
</dbReference>